<reference evidence="2" key="1">
    <citation type="submission" date="2022-01" db="EMBL/GenBank/DDBJ databases">
        <title>Genome Sequence Resource for Two Populations of Ditylenchus destructor, the Migratory Endoparasitic Phytonematode.</title>
        <authorList>
            <person name="Zhang H."/>
            <person name="Lin R."/>
            <person name="Xie B."/>
        </authorList>
    </citation>
    <scope>NUCLEOTIDE SEQUENCE</scope>
    <source>
        <strain evidence="2">BazhouSP</strain>
    </source>
</reference>
<proteinExistence type="predicted"/>
<feature type="region of interest" description="Disordered" evidence="1">
    <location>
        <begin position="1"/>
        <end position="55"/>
    </location>
</feature>
<feature type="compositionally biased region" description="Basic and acidic residues" evidence="1">
    <location>
        <begin position="31"/>
        <end position="55"/>
    </location>
</feature>
<comment type="caution">
    <text evidence="2">The sequence shown here is derived from an EMBL/GenBank/DDBJ whole genome shotgun (WGS) entry which is preliminary data.</text>
</comment>
<dbReference type="AlphaFoldDB" id="A0AAD4MTW7"/>
<protein>
    <submittedName>
        <fullName evidence="2">Uncharacterized protein</fullName>
    </submittedName>
</protein>
<accession>A0AAD4MTW7</accession>
<gene>
    <name evidence="2" type="ORF">DdX_16246</name>
</gene>
<organism evidence="2 3">
    <name type="scientific">Ditylenchus destructor</name>
    <dbReference type="NCBI Taxonomy" id="166010"/>
    <lineage>
        <taxon>Eukaryota</taxon>
        <taxon>Metazoa</taxon>
        <taxon>Ecdysozoa</taxon>
        <taxon>Nematoda</taxon>
        <taxon>Chromadorea</taxon>
        <taxon>Rhabditida</taxon>
        <taxon>Tylenchina</taxon>
        <taxon>Tylenchomorpha</taxon>
        <taxon>Sphaerularioidea</taxon>
        <taxon>Anguinidae</taxon>
        <taxon>Anguininae</taxon>
        <taxon>Ditylenchus</taxon>
    </lineage>
</organism>
<name>A0AAD4MTW7_9BILA</name>
<keyword evidence="3" id="KW-1185">Reference proteome</keyword>
<sequence>MPPKQSKPQVPMETRSRAKAKKNAETQPPVDAKRSRTDNRQAADEDDAPRREKTSECYKSESLKVDCFSRLLPRSDAVLNKIALNNSEMLQSVDINSETALDSRESNSTHNETLKCYFCASRDYLPAWAEDKLIHTADFNNSYSHSHMDLDFLAQDCDTKTVHNSCKNGTFCAKRTG</sequence>
<dbReference type="EMBL" id="JAKKPZ010000124">
    <property type="protein sequence ID" value="KAI1701214.1"/>
    <property type="molecule type" value="Genomic_DNA"/>
</dbReference>
<dbReference type="Proteomes" id="UP001201812">
    <property type="component" value="Unassembled WGS sequence"/>
</dbReference>
<evidence type="ECO:0000256" key="1">
    <source>
        <dbReference type="SAM" id="MobiDB-lite"/>
    </source>
</evidence>
<evidence type="ECO:0000313" key="2">
    <source>
        <dbReference type="EMBL" id="KAI1701214.1"/>
    </source>
</evidence>
<evidence type="ECO:0000313" key="3">
    <source>
        <dbReference type="Proteomes" id="UP001201812"/>
    </source>
</evidence>